<evidence type="ECO:0000256" key="1">
    <source>
        <dbReference type="ARBA" id="ARBA00010144"/>
    </source>
</evidence>
<evidence type="ECO:0000256" key="5">
    <source>
        <dbReference type="PROSITE-ProRule" id="PRU00042"/>
    </source>
</evidence>
<evidence type="ECO:0000313" key="9">
    <source>
        <dbReference type="Proteomes" id="UP001642483"/>
    </source>
</evidence>
<evidence type="ECO:0000256" key="6">
    <source>
        <dbReference type="SAM" id="MobiDB-lite"/>
    </source>
</evidence>
<dbReference type="Proteomes" id="UP001642483">
    <property type="component" value="Unassembled WGS sequence"/>
</dbReference>
<comment type="similarity">
    <text evidence="1">Belongs to the Elbow/Noc family.</text>
</comment>
<dbReference type="PANTHER" id="PTHR12522">
    <property type="entry name" value="ZINC-FINGER PROTEIN NOLZ1-RELATED"/>
    <property type="match status" value="1"/>
</dbReference>
<keyword evidence="2" id="KW-0479">Metal-binding</keyword>
<feature type="compositionally biased region" description="Basic and acidic residues" evidence="6">
    <location>
        <begin position="154"/>
        <end position="182"/>
    </location>
</feature>
<feature type="domain" description="C2H2-type" evidence="7">
    <location>
        <begin position="303"/>
        <end position="333"/>
    </location>
</feature>
<proteinExistence type="inferred from homology"/>
<keyword evidence="3 5" id="KW-0863">Zinc-finger</keyword>
<dbReference type="Gene3D" id="3.30.160.60">
    <property type="entry name" value="Classic Zinc Finger"/>
    <property type="match status" value="1"/>
</dbReference>
<gene>
    <name evidence="8" type="ORF">CVLEPA_LOCUS3697</name>
</gene>
<name>A0ABP0F7A7_CLALP</name>
<feature type="region of interest" description="Disordered" evidence="6">
    <location>
        <begin position="1"/>
        <end position="26"/>
    </location>
</feature>
<sequence>MAGKMQQYLRSEYIQPPPGPPTLDAKNSPLALLAQTCSAIGKELPGKKTIMQTKLCPVNDVKKTSMVVPPNHKTSVSRSPPITSLSPKHSTSPSGADERFSFRHGQQLKREKSPTNLCVSPAKRPRASPEVTKPHNLSKPRNNDIKSLPTSHAAPEHKKSISYDAKRRHAHSTDDGESKQKIDTSSIRHRSPSGSSPTNQRGLSGSCGCPSTSSTTDQSLHSTQGISTSPHQQLMSMYDPYCIGCQGPHVAGNPCLEGLKSPHLQFYPFANPASSYPFYAQMLMAATARTGSAAAAAIDSTPHVCNWVNVGAGSCGKRFATADELFNHLRTHAVGSTNTSSGSNYLMNGLDKATNPYAAYFSQQAAAFAAVSPNVSTPLTTNFLSRSQSPLSRYHPYKTPNMLSQLSGMPSLPIAAGVGPYCSPFALYGQRLGAAASGYSYP</sequence>
<evidence type="ECO:0000313" key="8">
    <source>
        <dbReference type="EMBL" id="CAK8673968.1"/>
    </source>
</evidence>
<comment type="caution">
    <text evidence="8">The sequence shown here is derived from an EMBL/GenBank/DDBJ whole genome shotgun (WGS) entry which is preliminary data.</text>
</comment>
<dbReference type="InterPro" id="IPR013087">
    <property type="entry name" value="Znf_C2H2_type"/>
</dbReference>
<keyword evidence="9" id="KW-1185">Reference proteome</keyword>
<feature type="compositionally biased region" description="Polar residues" evidence="6">
    <location>
        <begin position="72"/>
        <end position="94"/>
    </location>
</feature>
<dbReference type="PANTHER" id="PTHR12522:SF4">
    <property type="entry name" value="ZINC FINGER PROTEIN ELBOW"/>
    <property type="match status" value="1"/>
</dbReference>
<keyword evidence="4" id="KW-0862">Zinc</keyword>
<organism evidence="8 9">
    <name type="scientific">Clavelina lepadiformis</name>
    <name type="common">Light-bulb sea squirt</name>
    <name type="synonym">Ascidia lepadiformis</name>
    <dbReference type="NCBI Taxonomy" id="159417"/>
    <lineage>
        <taxon>Eukaryota</taxon>
        <taxon>Metazoa</taxon>
        <taxon>Chordata</taxon>
        <taxon>Tunicata</taxon>
        <taxon>Ascidiacea</taxon>
        <taxon>Aplousobranchia</taxon>
        <taxon>Clavelinidae</taxon>
        <taxon>Clavelina</taxon>
    </lineage>
</organism>
<evidence type="ECO:0000256" key="2">
    <source>
        <dbReference type="ARBA" id="ARBA00022723"/>
    </source>
</evidence>
<feature type="region of interest" description="Disordered" evidence="6">
    <location>
        <begin position="65"/>
        <end position="228"/>
    </location>
</feature>
<dbReference type="EMBL" id="CAWYQH010000002">
    <property type="protein sequence ID" value="CAK8673968.1"/>
    <property type="molecule type" value="Genomic_DNA"/>
</dbReference>
<dbReference type="InterPro" id="IPR051520">
    <property type="entry name" value="Elbow/Noc_ZnFinger"/>
</dbReference>
<evidence type="ECO:0000256" key="4">
    <source>
        <dbReference type="ARBA" id="ARBA00022833"/>
    </source>
</evidence>
<feature type="compositionally biased region" description="Low complexity" evidence="6">
    <location>
        <begin position="204"/>
        <end position="216"/>
    </location>
</feature>
<reference evidence="8 9" key="1">
    <citation type="submission" date="2024-02" db="EMBL/GenBank/DDBJ databases">
        <authorList>
            <person name="Daric V."/>
            <person name="Darras S."/>
        </authorList>
    </citation>
    <scope>NUCLEOTIDE SEQUENCE [LARGE SCALE GENOMIC DNA]</scope>
</reference>
<dbReference type="PROSITE" id="PS50157">
    <property type="entry name" value="ZINC_FINGER_C2H2_2"/>
    <property type="match status" value="1"/>
</dbReference>
<evidence type="ECO:0000259" key="7">
    <source>
        <dbReference type="PROSITE" id="PS50157"/>
    </source>
</evidence>
<protein>
    <recommendedName>
        <fullName evidence="7">C2H2-type domain-containing protein</fullName>
    </recommendedName>
</protein>
<feature type="compositionally biased region" description="Polar residues" evidence="6">
    <location>
        <begin position="217"/>
        <end position="228"/>
    </location>
</feature>
<evidence type="ECO:0000256" key="3">
    <source>
        <dbReference type="ARBA" id="ARBA00022771"/>
    </source>
</evidence>
<accession>A0ABP0F7A7</accession>